<evidence type="ECO:0000313" key="1">
    <source>
        <dbReference type="EMBL" id="HHV68919.1"/>
    </source>
</evidence>
<proteinExistence type="predicted"/>
<gene>
    <name evidence="1" type="ORF">GXX48_14900</name>
</gene>
<sequence length="176" mass="18771">MNTRMLATSLVLSGALVGCGKEPAKPIEVKLDPLSSFKVIAEKCQGAFNASDNLVPGKTGGFVRIEITPGPMSFDVKKTDSLVSPYTAYIDLTFAEKALAAPTEEAARAWDGVAIVTMQHWRLLYALQDGKWTLQEELYSFAMPSAGITEQAPTKMSAGAISKRVPSALSCTPSQG</sequence>
<name>A0A7V6PDE1_9HYPH</name>
<comment type="caution">
    <text evidence="1">The sequence shown here is derived from an EMBL/GenBank/DDBJ whole genome shotgun (WGS) entry which is preliminary data.</text>
</comment>
<evidence type="ECO:0008006" key="3">
    <source>
        <dbReference type="Google" id="ProtNLM"/>
    </source>
</evidence>
<reference evidence="1 2" key="1">
    <citation type="journal article" date="2020" name="Biotechnol. Biofuels">
        <title>New insights from the biogas microbiome by comprehensive genome-resolved metagenomics of nearly 1600 species originating from multiple anaerobic digesters.</title>
        <authorList>
            <person name="Campanaro S."/>
            <person name="Treu L."/>
            <person name="Rodriguez-R L.M."/>
            <person name="Kovalovszki A."/>
            <person name="Ziels R.M."/>
            <person name="Maus I."/>
            <person name="Zhu X."/>
            <person name="Kougias P.G."/>
            <person name="Basile A."/>
            <person name="Luo G."/>
            <person name="Schluter A."/>
            <person name="Konstantinidis K.T."/>
            <person name="Angelidaki I."/>
        </authorList>
    </citation>
    <scope>NUCLEOTIDE SEQUENCE [LARGE SCALE GENOMIC DNA]</scope>
    <source>
        <strain evidence="1">AS04akNAM_66</strain>
    </source>
</reference>
<dbReference type="PROSITE" id="PS51257">
    <property type="entry name" value="PROKAR_LIPOPROTEIN"/>
    <property type="match status" value="1"/>
</dbReference>
<protein>
    <recommendedName>
        <fullName evidence="3">Lipoprotein</fullName>
    </recommendedName>
</protein>
<dbReference type="AlphaFoldDB" id="A0A7V6PDE1"/>
<dbReference type="EMBL" id="DUMN01000417">
    <property type="protein sequence ID" value="HHV68919.1"/>
    <property type="molecule type" value="Genomic_DNA"/>
</dbReference>
<evidence type="ECO:0000313" key="2">
    <source>
        <dbReference type="Proteomes" id="UP000551563"/>
    </source>
</evidence>
<accession>A0A7V6PDE1</accession>
<dbReference type="Proteomes" id="UP000551563">
    <property type="component" value="Unassembled WGS sequence"/>
</dbReference>
<organism evidence="1 2">
    <name type="scientific">Brucella intermedia</name>
    <dbReference type="NCBI Taxonomy" id="94625"/>
    <lineage>
        <taxon>Bacteria</taxon>
        <taxon>Pseudomonadati</taxon>
        <taxon>Pseudomonadota</taxon>
        <taxon>Alphaproteobacteria</taxon>
        <taxon>Hyphomicrobiales</taxon>
        <taxon>Brucellaceae</taxon>
        <taxon>Brucella/Ochrobactrum group</taxon>
        <taxon>Brucella</taxon>
    </lineage>
</organism>